<gene>
    <name evidence="1" type="ORF">Plil01_000387500</name>
</gene>
<reference evidence="1" key="1">
    <citation type="submission" date="2023-04" db="EMBL/GenBank/DDBJ databases">
        <title>Phytophthora lilii NBRC 32176.</title>
        <authorList>
            <person name="Ichikawa N."/>
            <person name="Sato H."/>
            <person name="Tonouchi N."/>
        </authorList>
    </citation>
    <scope>NUCLEOTIDE SEQUENCE</scope>
    <source>
        <strain evidence="1">NBRC 32176</strain>
    </source>
</reference>
<sequence length="358" mass="41117">MLTENLLMNAIPNFMARINNLVARLMFLEFRSKTRGLFDNLYFRAPTQGPHFGISTARQGQSKRMSKFGDMMRFESHNFGLVHANGEERPKQQLLHPVPALVLTRSAEQDDHSPRRFASLFTRKRDVSGMFESRTEQLPVKISLTQQCTDSSRVDAGLSTWEILSPAVAPKRKRIRLNTERRRAQCRTNQARYRLKQRGFVRELECDVLRLRAEVRSLNEKRYALCYGIQTQRSIWSVVVEYFRLLRHGFFSMPHDMKADDASSPTSSASMEPNLQEQEYFLKSAMSSDVAFGELIGIDALVGQLRRISTYFGNLHCHLKEMEEQSYEAMFTTATLECYHHRNNTASGVSSSVGIPKC</sequence>
<dbReference type="AlphaFoldDB" id="A0A9W6THM1"/>
<evidence type="ECO:0000313" key="2">
    <source>
        <dbReference type="Proteomes" id="UP001165083"/>
    </source>
</evidence>
<dbReference type="Proteomes" id="UP001165083">
    <property type="component" value="Unassembled WGS sequence"/>
</dbReference>
<dbReference type="EMBL" id="BSXW01000154">
    <property type="protein sequence ID" value="GMF13399.1"/>
    <property type="molecule type" value="Genomic_DNA"/>
</dbReference>
<accession>A0A9W6THM1</accession>
<comment type="caution">
    <text evidence="1">The sequence shown here is derived from an EMBL/GenBank/DDBJ whole genome shotgun (WGS) entry which is preliminary data.</text>
</comment>
<protein>
    <submittedName>
        <fullName evidence="1">Unnamed protein product</fullName>
    </submittedName>
</protein>
<keyword evidence="2" id="KW-1185">Reference proteome</keyword>
<proteinExistence type="predicted"/>
<evidence type="ECO:0000313" key="1">
    <source>
        <dbReference type="EMBL" id="GMF13399.1"/>
    </source>
</evidence>
<name>A0A9W6THM1_9STRA</name>
<dbReference type="OrthoDB" id="119895at2759"/>
<organism evidence="1 2">
    <name type="scientific">Phytophthora lilii</name>
    <dbReference type="NCBI Taxonomy" id="2077276"/>
    <lineage>
        <taxon>Eukaryota</taxon>
        <taxon>Sar</taxon>
        <taxon>Stramenopiles</taxon>
        <taxon>Oomycota</taxon>
        <taxon>Peronosporomycetes</taxon>
        <taxon>Peronosporales</taxon>
        <taxon>Peronosporaceae</taxon>
        <taxon>Phytophthora</taxon>
    </lineage>
</organism>